<dbReference type="FunFam" id="3.50.50.60:FF:000042">
    <property type="entry name" value="Dimethylaniline monooxygenase [N-oxide-forming]"/>
    <property type="match status" value="1"/>
</dbReference>
<dbReference type="InterPro" id="IPR000960">
    <property type="entry name" value="Flavin_mOase"/>
</dbReference>
<keyword evidence="7" id="KW-0256">Endoplasmic reticulum</keyword>
<dbReference type="EMBL" id="HE600936">
    <property type="protein sequence ID" value="CAP35803.1"/>
    <property type="molecule type" value="Genomic_DNA"/>
</dbReference>
<comment type="similarity">
    <text evidence="2 7 8">Belongs to the FMO family.</text>
</comment>
<accession>A8XSG1</accession>
<keyword evidence="7 8" id="KW-0503">Monooxygenase</keyword>
<sequence length="535" mass="60677">MEKKQLLVVGAGASGLPSIRHALLYPNVEVTCFEKSNDIGGLWNYKPNQTDLSTVMKSTVINSSKEMTAFSDFPPEDTMANFMHNTEMCRYLKNYAKNFELMKYIKLNHSVISIDRNDDYETTGKWKVRFTDGEGKEHVKVFDGVMLCSGHHAIPYHPNPWPGQEKFKGRIVHSHDYKDQKGYEDKVVVVVGLGNSGGDCAVELSRVAKQVYLVTRRGSWVFNRLFDRGEPVDLAFNSKIPNVPIPNHPYPTRQLEHGETSQLRFDHERYGLKPKHHPMKFVSFEKIKIFSSENLSSSAHITINDELPNRIACGTVRVKPGIKSFGEGNSIEFEDGSVVEGVDEVLLATGFSFHFNLIEGGQLVTVNENKTDAYKYMFPLATSDHNSLAVIGLIQPIGSIMPISEMQARVYLETFAGGRALPSRDEMKDDVVLKRETMRARYVDSRRHTIQVDFVNYMHELGDMIGCNPDMKTLWMQKPFLAWKVYFGPCVPYIFRLNGPNSWDGAESAIWDVDYRAVRPTNNKIARIGESKKTK</sequence>
<dbReference type="GeneID" id="8584328"/>
<dbReference type="HOGENOM" id="CLU_006909_8_2_1"/>
<protein>
    <recommendedName>
        <fullName evidence="8">Flavin-containing monooxygenase</fullName>
        <ecNumber evidence="8">1.-.-.-</ecNumber>
    </recommendedName>
</protein>
<dbReference type="GO" id="GO:0004499">
    <property type="term" value="F:N,N-dimethylaniline monooxygenase activity"/>
    <property type="evidence" value="ECO:0007669"/>
    <property type="project" value="UniProtKB-UniRule"/>
</dbReference>
<dbReference type="RefSeq" id="XP_002642334.1">
    <property type="nucleotide sequence ID" value="XM_002642288.1"/>
</dbReference>
<keyword evidence="7" id="KW-0472">Membrane</keyword>
<dbReference type="InterPro" id="IPR020946">
    <property type="entry name" value="Flavin_mOase-like"/>
</dbReference>
<evidence type="ECO:0000313" key="10">
    <source>
        <dbReference type="Proteomes" id="UP000008549"/>
    </source>
</evidence>
<dbReference type="GO" id="GO:0050660">
    <property type="term" value="F:flavin adenine dinucleotide binding"/>
    <property type="evidence" value="ECO:0007669"/>
    <property type="project" value="InterPro"/>
</dbReference>
<dbReference type="Gene3D" id="3.50.50.60">
    <property type="entry name" value="FAD/NAD(P)-binding domain"/>
    <property type="match status" value="3"/>
</dbReference>
<keyword evidence="3 7" id="KW-0285">Flavoprotein</keyword>
<dbReference type="CTD" id="8584328"/>
<dbReference type="Pfam" id="PF00743">
    <property type="entry name" value="FMO-like"/>
    <property type="match status" value="1"/>
</dbReference>
<keyword evidence="4 7" id="KW-0274">FAD</keyword>
<dbReference type="FunCoup" id="A8XSG1">
    <property type="interactions" value="392"/>
</dbReference>
<evidence type="ECO:0000256" key="6">
    <source>
        <dbReference type="ARBA" id="ARBA00023002"/>
    </source>
</evidence>
<dbReference type="FunFam" id="3.50.50.60:FF:000065">
    <property type="entry name" value="Dimethylaniline monooxygenase [N-oxide-forming]"/>
    <property type="match status" value="1"/>
</dbReference>
<dbReference type="STRING" id="6238.A8XSG1"/>
<dbReference type="GO" id="GO:0004497">
    <property type="term" value="F:monooxygenase activity"/>
    <property type="evidence" value="ECO:0000318"/>
    <property type="project" value="GO_Central"/>
</dbReference>
<dbReference type="InParanoid" id="A8XSG1"/>
<dbReference type="InterPro" id="IPR036188">
    <property type="entry name" value="FAD/NAD-bd_sf"/>
</dbReference>
<evidence type="ECO:0000256" key="3">
    <source>
        <dbReference type="ARBA" id="ARBA00022630"/>
    </source>
</evidence>
<gene>
    <name evidence="11" type="primary">fmo-5</name>
    <name evidence="9" type="synonym">Cbr-fmo-3</name>
    <name evidence="11" type="synonym">fmo-3</name>
    <name evidence="11" type="ORF">CBG18329</name>
    <name evidence="9" type="ORF">CBG_18329</name>
</gene>
<dbReference type="PANTHER" id="PTHR23023">
    <property type="entry name" value="DIMETHYLANILINE MONOOXYGENASE"/>
    <property type="match status" value="1"/>
</dbReference>
<dbReference type="PIRSF" id="PIRSF000332">
    <property type="entry name" value="FMO"/>
    <property type="match status" value="1"/>
</dbReference>
<evidence type="ECO:0000256" key="8">
    <source>
        <dbReference type="RuleBase" id="RU361177"/>
    </source>
</evidence>
<dbReference type="FunFam" id="3.50.50.60:FF:000023">
    <property type="entry name" value="Dimethylaniline monooxygenase [N-oxide-forming]"/>
    <property type="match status" value="1"/>
</dbReference>
<evidence type="ECO:0000256" key="5">
    <source>
        <dbReference type="ARBA" id="ARBA00022857"/>
    </source>
</evidence>
<proteinExistence type="inferred from homology"/>
<dbReference type="KEGG" id="cbr:CBG_18329"/>
<dbReference type="SUPFAM" id="SSF51905">
    <property type="entry name" value="FAD/NAD(P)-binding domain"/>
    <property type="match status" value="2"/>
</dbReference>
<dbReference type="AlphaFoldDB" id="A8XSG1"/>
<evidence type="ECO:0000313" key="11">
    <source>
        <dbReference type="WormBase" id="CBG18329"/>
    </source>
</evidence>
<evidence type="ECO:0000256" key="2">
    <source>
        <dbReference type="ARBA" id="ARBA00009183"/>
    </source>
</evidence>
<dbReference type="InterPro" id="IPR050346">
    <property type="entry name" value="FMO-like"/>
</dbReference>
<keyword evidence="10" id="KW-1185">Reference proteome</keyword>
<keyword evidence="6 7" id="KW-0560">Oxidoreductase</keyword>
<name>A8XSG1_CAEBR</name>
<keyword evidence="5 7" id="KW-0521">NADP</keyword>
<evidence type="ECO:0000256" key="7">
    <source>
        <dbReference type="PIRNR" id="PIRNR000332"/>
    </source>
</evidence>
<dbReference type="GO" id="GO:0005789">
    <property type="term" value="C:endoplasmic reticulum membrane"/>
    <property type="evidence" value="ECO:0007669"/>
    <property type="project" value="UniProtKB-SubCell"/>
</dbReference>
<reference evidence="9 10" key="1">
    <citation type="journal article" date="2003" name="PLoS Biol.">
        <title>The genome sequence of Caenorhabditis briggsae: a platform for comparative genomics.</title>
        <authorList>
            <person name="Stein L.D."/>
            <person name="Bao Z."/>
            <person name="Blasiar D."/>
            <person name="Blumenthal T."/>
            <person name="Brent M.R."/>
            <person name="Chen N."/>
            <person name="Chinwalla A."/>
            <person name="Clarke L."/>
            <person name="Clee C."/>
            <person name="Coghlan A."/>
            <person name="Coulson A."/>
            <person name="D'Eustachio P."/>
            <person name="Fitch D.H."/>
            <person name="Fulton L.A."/>
            <person name="Fulton R.E."/>
            <person name="Griffiths-Jones S."/>
            <person name="Harris T.W."/>
            <person name="Hillier L.W."/>
            <person name="Kamath R."/>
            <person name="Kuwabara P.E."/>
            <person name="Mardis E.R."/>
            <person name="Marra M.A."/>
            <person name="Miner T.L."/>
            <person name="Minx P."/>
            <person name="Mullikin J.C."/>
            <person name="Plumb R.W."/>
            <person name="Rogers J."/>
            <person name="Schein J.E."/>
            <person name="Sohrmann M."/>
            <person name="Spieth J."/>
            <person name="Stajich J.E."/>
            <person name="Wei C."/>
            <person name="Willey D."/>
            <person name="Wilson R.K."/>
            <person name="Durbin R."/>
            <person name="Waterston R.H."/>
        </authorList>
    </citation>
    <scope>NUCLEOTIDE SEQUENCE [LARGE SCALE GENOMIC DNA]</scope>
    <source>
        <strain evidence="9 10">AF16</strain>
    </source>
</reference>
<dbReference type="Proteomes" id="UP000008549">
    <property type="component" value="Unassembled WGS sequence"/>
</dbReference>
<reference evidence="9 10" key="2">
    <citation type="journal article" date="2011" name="PLoS Genet.">
        <title>Caenorhabditis briggsae recombinant inbred line genotypes reveal inter-strain incompatibility and the evolution of recombination.</title>
        <authorList>
            <person name="Ross J.A."/>
            <person name="Koboldt D.C."/>
            <person name="Staisch J.E."/>
            <person name="Chamberlin H.M."/>
            <person name="Gupta B.P."/>
            <person name="Miller R.D."/>
            <person name="Baird S.E."/>
            <person name="Haag E.S."/>
        </authorList>
    </citation>
    <scope>NUCLEOTIDE SEQUENCE [LARGE SCALE GENOMIC DNA]</scope>
    <source>
        <strain evidence="9 10">AF16</strain>
    </source>
</reference>
<dbReference type="GO" id="GO:0050661">
    <property type="term" value="F:NADP binding"/>
    <property type="evidence" value="ECO:0007669"/>
    <property type="project" value="InterPro"/>
</dbReference>
<evidence type="ECO:0000256" key="1">
    <source>
        <dbReference type="ARBA" id="ARBA00001974"/>
    </source>
</evidence>
<comment type="subcellular location">
    <subcellularLocation>
        <location evidence="7">Endoplasmic reticulum membrane</location>
    </subcellularLocation>
</comment>
<dbReference type="eggNOG" id="KOG1399">
    <property type="taxonomic scope" value="Eukaryota"/>
</dbReference>
<dbReference type="EC" id="1.-.-.-" evidence="8"/>
<dbReference type="WormBase" id="CBG18329">
    <property type="protein sequence ID" value="CBP44173"/>
    <property type="gene ID" value="WBGene00037773"/>
    <property type="gene designation" value="Cbr-fmo-5"/>
</dbReference>
<evidence type="ECO:0000313" key="9">
    <source>
        <dbReference type="EMBL" id="CAP35803.1"/>
    </source>
</evidence>
<dbReference type="PRINTS" id="PR00370">
    <property type="entry name" value="FMOXYGENASE"/>
</dbReference>
<dbReference type="OMA" id="DKVAFCH"/>
<comment type="cofactor">
    <cofactor evidence="1 7 8">
        <name>FAD</name>
        <dbReference type="ChEBI" id="CHEBI:57692"/>
    </cofactor>
</comment>
<dbReference type="FunFam" id="3.50.50.60:FF:000257">
    <property type="entry name" value="Dimethylaniline monooxygenase [N-oxide-forming]"/>
    <property type="match status" value="1"/>
</dbReference>
<organism evidence="9 10">
    <name type="scientific">Caenorhabditis briggsae</name>
    <dbReference type="NCBI Taxonomy" id="6238"/>
    <lineage>
        <taxon>Eukaryota</taxon>
        <taxon>Metazoa</taxon>
        <taxon>Ecdysozoa</taxon>
        <taxon>Nematoda</taxon>
        <taxon>Chromadorea</taxon>
        <taxon>Rhabditida</taxon>
        <taxon>Rhabditina</taxon>
        <taxon>Rhabditomorpha</taxon>
        <taxon>Rhabditoidea</taxon>
        <taxon>Rhabditidae</taxon>
        <taxon>Peloderinae</taxon>
        <taxon>Caenorhabditis</taxon>
    </lineage>
</organism>
<evidence type="ECO:0000256" key="4">
    <source>
        <dbReference type="ARBA" id="ARBA00022827"/>
    </source>
</evidence>